<comment type="similarity">
    <text evidence="1">Belongs to the class I-like SAM-binding methyltransferase superfamily. RNA methyltransferase RlmE family.</text>
</comment>
<dbReference type="EMBL" id="JAUKUD010000005">
    <property type="protein sequence ID" value="KAK0742888.1"/>
    <property type="molecule type" value="Genomic_DNA"/>
</dbReference>
<dbReference type="InterPro" id="IPR002877">
    <property type="entry name" value="RNA_MeTrfase_FtsJ_dom"/>
</dbReference>
<dbReference type="AlphaFoldDB" id="A0AA40K1V7"/>
<evidence type="ECO:0000256" key="3">
    <source>
        <dbReference type="ARBA" id="ARBA00022603"/>
    </source>
</evidence>
<evidence type="ECO:0000256" key="1">
    <source>
        <dbReference type="ARBA" id="ARBA00009258"/>
    </source>
</evidence>
<organism evidence="8 9">
    <name type="scientific">Schizothecium vesticola</name>
    <dbReference type="NCBI Taxonomy" id="314040"/>
    <lineage>
        <taxon>Eukaryota</taxon>
        <taxon>Fungi</taxon>
        <taxon>Dikarya</taxon>
        <taxon>Ascomycota</taxon>
        <taxon>Pezizomycotina</taxon>
        <taxon>Sordariomycetes</taxon>
        <taxon>Sordariomycetidae</taxon>
        <taxon>Sordariales</taxon>
        <taxon>Schizotheciaceae</taxon>
        <taxon>Schizothecium</taxon>
    </lineage>
</organism>
<keyword evidence="5" id="KW-0949">S-adenosyl-L-methionine</keyword>
<protein>
    <recommendedName>
        <fullName evidence="6">rRNA methyltransferase 2, mitochondrial</fullName>
    </recommendedName>
</protein>
<dbReference type="Proteomes" id="UP001172155">
    <property type="component" value="Unassembled WGS sequence"/>
</dbReference>
<evidence type="ECO:0000256" key="4">
    <source>
        <dbReference type="ARBA" id="ARBA00022679"/>
    </source>
</evidence>
<comment type="caution">
    <text evidence="8">The sequence shown here is derived from an EMBL/GenBank/DDBJ whole genome shotgun (WGS) entry which is preliminary data.</text>
</comment>
<keyword evidence="3 8" id="KW-0489">Methyltransferase</keyword>
<evidence type="ECO:0000313" key="8">
    <source>
        <dbReference type="EMBL" id="KAK0742888.1"/>
    </source>
</evidence>
<keyword evidence="4" id="KW-0808">Transferase</keyword>
<dbReference type="PANTHER" id="PTHR10920:SF18">
    <property type="entry name" value="RRNA METHYLTRANSFERASE 2, MITOCHONDRIAL"/>
    <property type="match status" value="1"/>
</dbReference>
<dbReference type="PANTHER" id="PTHR10920">
    <property type="entry name" value="RIBOSOMAL RNA METHYLTRANSFERASE"/>
    <property type="match status" value="1"/>
</dbReference>
<reference evidence="8" key="1">
    <citation type="submission" date="2023-06" db="EMBL/GenBank/DDBJ databases">
        <title>Genome-scale phylogeny and comparative genomics of the fungal order Sordariales.</title>
        <authorList>
            <consortium name="Lawrence Berkeley National Laboratory"/>
            <person name="Hensen N."/>
            <person name="Bonometti L."/>
            <person name="Westerberg I."/>
            <person name="Brannstrom I.O."/>
            <person name="Guillou S."/>
            <person name="Cros-Aarteil S."/>
            <person name="Calhoun S."/>
            <person name="Haridas S."/>
            <person name="Kuo A."/>
            <person name="Mondo S."/>
            <person name="Pangilinan J."/>
            <person name="Riley R."/>
            <person name="LaButti K."/>
            <person name="Andreopoulos B."/>
            <person name="Lipzen A."/>
            <person name="Chen C."/>
            <person name="Yanf M."/>
            <person name="Daum C."/>
            <person name="Ng V."/>
            <person name="Clum A."/>
            <person name="Steindorff A."/>
            <person name="Ohm R."/>
            <person name="Martin F."/>
            <person name="Silar P."/>
            <person name="Natvig D."/>
            <person name="Lalanne C."/>
            <person name="Gautier V."/>
            <person name="Ament-velasquez S.L."/>
            <person name="Kruys A."/>
            <person name="Hutchinson M.I."/>
            <person name="Powell A.J."/>
            <person name="Barry K."/>
            <person name="Miller A.N."/>
            <person name="Grigoriev I.V."/>
            <person name="Debuchy R."/>
            <person name="Gladieux P."/>
            <person name="Thoren M.H."/>
            <person name="Johannesson H."/>
        </authorList>
    </citation>
    <scope>NUCLEOTIDE SEQUENCE</scope>
    <source>
        <strain evidence="8">SMH3187-1</strain>
    </source>
</reference>
<keyword evidence="2" id="KW-0698">rRNA processing</keyword>
<sequence length="166" mass="18612">MRPSLIPPRRRLATTLLLSHQTKTPTPLTLCHPTTPSPHTHPLSHIQTRAASSSSNWTRRAASDPFTTAARLKGLKSRAAWKLIEIDERYRLFRANQCVVDLGFAPGSWTQVAVERTLPRGRVLGIDLLPAVPPRGASAIQGNFLDWGTRELVRGWVVEVEGRWRR</sequence>
<accession>A0AA40K1V7</accession>
<gene>
    <name evidence="8" type="ORF">B0T18DRAFT_413989</name>
</gene>
<dbReference type="GO" id="GO:0008650">
    <property type="term" value="F:rRNA (uridine-2'-O-)-methyltransferase activity"/>
    <property type="evidence" value="ECO:0007669"/>
    <property type="project" value="TreeGrafter"/>
</dbReference>
<evidence type="ECO:0000256" key="2">
    <source>
        <dbReference type="ARBA" id="ARBA00022552"/>
    </source>
</evidence>
<feature type="domain" description="Ribosomal RNA methyltransferase FtsJ" evidence="7">
    <location>
        <begin position="76"/>
        <end position="154"/>
    </location>
</feature>
<proteinExistence type="inferred from homology"/>
<evidence type="ECO:0000313" key="9">
    <source>
        <dbReference type="Proteomes" id="UP001172155"/>
    </source>
</evidence>
<keyword evidence="9" id="KW-1185">Reference proteome</keyword>
<evidence type="ECO:0000259" key="7">
    <source>
        <dbReference type="Pfam" id="PF01728"/>
    </source>
</evidence>
<evidence type="ECO:0000256" key="5">
    <source>
        <dbReference type="ARBA" id="ARBA00022691"/>
    </source>
</evidence>
<dbReference type="SUPFAM" id="SSF53335">
    <property type="entry name" value="S-adenosyl-L-methionine-dependent methyltransferases"/>
    <property type="match status" value="1"/>
</dbReference>
<evidence type="ECO:0000256" key="6">
    <source>
        <dbReference type="ARBA" id="ARBA00041184"/>
    </source>
</evidence>
<feature type="non-terminal residue" evidence="8">
    <location>
        <position position="166"/>
    </location>
</feature>
<dbReference type="InterPro" id="IPR050082">
    <property type="entry name" value="RNA_methyltr_RlmE"/>
</dbReference>
<dbReference type="GO" id="GO:0005739">
    <property type="term" value="C:mitochondrion"/>
    <property type="evidence" value="ECO:0007669"/>
    <property type="project" value="TreeGrafter"/>
</dbReference>
<name>A0AA40K1V7_9PEZI</name>
<dbReference type="InterPro" id="IPR029063">
    <property type="entry name" value="SAM-dependent_MTases_sf"/>
</dbReference>
<dbReference type="Gene3D" id="3.40.50.150">
    <property type="entry name" value="Vaccinia Virus protein VP39"/>
    <property type="match status" value="1"/>
</dbReference>
<dbReference type="Pfam" id="PF01728">
    <property type="entry name" value="FtsJ"/>
    <property type="match status" value="1"/>
</dbReference>